<sequence>MNHQTASVAVDAAFLGELIEAADRHVDTLLEASDGGVPALAHRPAMGRLLALATVYTQPGSVHAGSARLPGLMADCVARLEHLQGPTGLFDGTNLSSPPDSAFTINDACMALDILGSPNDGLAGTVSRLRAVVGRITDALVSGGVHTPNHRWELCAALARIHALHESEGTPRPDIQQRIGQWLSEGIDQLPDGMYSERSPLYATAVTNPSLLAIADHAGRPGLLDHVRANLTAFLPWFGSDGSAESLFSRRQDQWNRFDGEAFQLLYRRLANQDGNGDFAAAAAWLRQFPLLEPAKALARVRLDPWLAGELPAVELPAAELPAGELGESLPAAMAPGHAGLASCGIHRFRGGRSVVTVFGGCDDVSSGIGSGLATNPTFLRFSHGEAVLTDVRLSRSFFDLGPFRSRRAVVDGPAVRLGDELSANFYLPLPVNVQRSDGIYPLVNEGRFSASMDFGNRPTVEHRLATSITVTPNVADGTVELELDFDGAETSYALELTFRAGGQLSGVEEAGAGSGTFQLTSGMGAYRVGNDVIGFGPGIASDPDSPPVYNPGEAYRYPGGSNASYGVKVYITGRTTGSHRVVLTGKSVA</sequence>
<reference evidence="1 2" key="1">
    <citation type="submission" date="2024-06" db="EMBL/GenBank/DDBJ databases">
        <title>Sorghum-associated microbial communities from plants grown in Nebraska, USA.</title>
        <authorList>
            <person name="Schachtman D."/>
        </authorList>
    </citation>
    <scope>NUCLEOTIDE SEQUENCE [LARGE SCALE GENOMIC DNA]</scope>
    <source>
        <strain evidence="1 2">3552</strain>
    </source>
</reference>
<dbReference type="EMBL" id="JBEPSN010000005">
    <property type="protein sequence ID" value="MET4540450.1"/>
    <property type="molecule type" value="Genomic_DNA"/>
</dbReference>
<evidence type="ECO:0000313" key="1">
    <source>
        <dbReference type="EMBL" id="MET4540450.1"/>
    </source>
</evidence>
<dbReference type="Proteomes" id="UP001549307">
    <property type="component" value="Unassembled WGS sequence"/>
</dbReference>
<evidence type="ECO:0000313" key="2">
    <source>
        <dbReference type="Proteomes" id="UP001549307"/>
    </source>
</evidence>
<name>A0ABV2P6R0_9MICC</name>
<accession>A0ABV2P6R0</accession>
<dbReference type="GeneID" id="92753178"/>
<protein>
    <recommendedName>
        <fullName evidence="3">Heparinase</fullName>
    </recommendedName>
</protein>
<comment type="caution">
    <text evidence="1">The sequence shown here is derived from an EMBL/GenBank/DDBJ whole genome shotgun (WGS) entry which is preliminary data.</text>
</comment>
<evidence type="ECO:0008006" key="3">
    <source>
        <dbReference type="Google" id="ProtNLM"/>
    </source>
</evidence>
<dbReference type="RefSeq" id="WP_354229498.1">
    <property type="nucleotide sequence ID" value="NZ_JBEPSN010000005.1"/>
</dbReference>
<gene>
    <name evidence="1" type="ORF">ABIE37_002237</name>
</gene>
<keyword evidence="2" id="KW-1185">Reference proteome</keyword>
<organism evidence="1 2">
    <name type="scientific">Arthrobacter bambusae</name>
    <dbReference type="NCBI Taxonomy" id="1338426"/>
    <lineage>
        <taxon>Bacteria</taxon>
        <taxon>Bacillati</taxon>
        <taxon>Actinomycetota</taxon>
        <taxon>Actinomycetes</taxon>
        <taxon>Micrococcales</taxon>
        <taxon>Micrococcaceae</taxon>
        <taxon>Arthrobacter</taxon>
    </lineage>
</organism>
<proteinExistence type="predicted"/>